<proteinExistence type="predicted"/>
<dbReference type="Proteomes" id="UP001500618">
    <property type="component" value="Unassembled WGS sequence"/>
</dbReference>
<name>A0ABN2J8D4_9ACTN</name>
<sequence length="216" mass="23050">MTTEVARTSTVTARVRVMVAAAAGIVAGALCTTAFGWRYAILVGWMCAAAVFVGWVWITIWPMDGPSTRKHAIAEDPGRTLTDLLVVGAALASLAAVGLLLLATSTGSQKDIQAGLSVCSVALSWLSVHTVFTTRYARIHYSDHAHGVDFNEDDDARYSDFAYLAFTIGMTFQVSDTDLTTKNIRRTALRHALISYVLGAVVIAATINLVVGLANN</sequence>
<protein>
    <submittedName>
        <fullName evidence="2">DUF1345 domain-containing protein</fullName>
    </submittedName>
</protein>
<dbReference type="EMBL" id="BAAANY010000043">
    <property type="protein sequence ID" value="GAA1719340.1"/>
    <property type="molecule type" value="Genomic_DNA"/>
</dbReference>
<feature type="transmembrane region" description="Helical" evidence="1">
    <location>
        <begin position="84"/>
        <end position="106"/>
    </location>
</feature>
<feature type="transmembrane region" description="Helical" evidence="1">
    <location>
        <begin position="193"/>
        <end position="214"/>
    </location>
</feature>
<dbReference type="InterPro" id="IPR009781">
    <property type="entry name" value="DUF1345"/>
</dbReference>
<dbReference type="RefSeq" id="WP_279581512.1">
    <property type="nucleotide sequence ID" value="NZ_BAAANY010000043.1"/>
</dbReference>
<feature type="transmembrane region" description="Helical" evidence="1">
    <location>
        <begin position="17"/>
        <end position="37"/>
    </location>
</feature>
<organism evidence="2 3">
    <name type="scientific">Fodinicola feengrottensis</name>
    <dbReference type="NCBI Taxonomy" id="435914"/>
    <lineage>
        <taxon>Bacteria</taxon>
        <taxon>Bacillati</taxon>
        <taxon>Actinomycetota</taxon>
        <taxon>Actinomycetes</taxon>
        <taxon>Mycobacteriales</taxon>
        <taxon>Fodinicola</taxon>
    </lineage>
</organism>
<gene>
    <name evidence="2" type="ORF">GCM10009765_79650</name>
</gene>
<evidence type="ECO:0000313" key="3">
    <source>
        <dbReference type="Proteomes" id="UP001500618"/>
    </source>
</evidence>
<comment type="caution">
    <text evidence="2">The sequence shown here is derived from an EMBL/GenBank/DDBJ whole genome shotgun (WGS) entry which is preliminary data.</text>
</comment>
<evidence type="ECO:0000256" key="1">
    <source>
        <dbReference type="SAM" id="Phobius"/>
    </source>
</evidence>
<keyword evidence="3" id="KW-1185">Reference proteome</keyword>
<feature type="transmembrane region" description="Helical" evidence="1">
    <location>
        <begin position="43"/>
        <end position="63"/>
    </location>
</feature>
<dbReference type="Pfam" id="PF07077">
    <property type="entry name" value="DUF1345"/>
    <property type="match status" value="1"/>
</dbReference>
<keyword evidence="1" id="KW-0472">Membrane</keyword>
<accession>A0ABN2J8D4</accession>
<keyword evidence="1" id="KW-1133">Transmembrane helix</keyword>
<evidence type="ECO:0000313" key="2">
    <source>
        <dbReference type="EMBL" id="GAA1719340.1"/>
    </source>
</evidence>
<reference evidence="2 3" key="1">
    <citation type="journal article" date="2019" name="Int. J. Syst. Evol. Microbiol.">
        <title>The Global Catalogue of Microorganisms (GCM) 10K type strain sequencing project: providing services to taxonomists for standard genome sequencing and annotation.</title>
        <authorList>
            <consortium name="The Broad Institute Genomics Platform"/>
            <consortium name="The Broad Institute Genome Sequencing Center for Infectious Disease"/>
            <person name="Wu L."/>
            <person name="Ma J."/>
        </authorList>
    </citation>
    <scope>NUCLEOTIDE SEQUENCE [LARGE SCALE GENOMIC DNA]</scope>
    <source>
        <strain evidence="2 3">JCM 14718</strain>
    </source>
</reference>
<keyword evidence="1" id="KW-0812">Transmembrane</keyword>